<dbReference type="Pfam" id="PF12894">
    <property type="entry name" value="ANAPC4_WD40"/>
    <property type="match status" value="1"/>
</dbReference>
<dbReference type="GO" id="GO:0005680">
    <property type="term" value="C:anaphase-promoting complex"/>
    <property type="evidence" value="ECO:0007669"/>
    <property type="project" value="InterPro"/>
</dbReference>
<reference evidence="9 10" key="1">
    <citation type="submission" date="2021-11" db="EMBL/GenBank/DDBJ databases">
        <title>Black yeast isolated from Biological Soil Crust.</title>
        <authorList>
            <person name="Kurbessoian T."/>
        </authorList>
    </citation>
    <scope>NUCLEOTIDE SEQUENCE [LARGE SCALE GENOMIC DNA]</scope>
    <source>
        <strain evidence="9 10">CCFEE 5522</strain>
    </source>
</reference>
<evidence type="ECO:0000256" key="2">
    <source>
        <dbReference type="ARBA" id="ARBA00022618"/>
    </source>
</evidence>
<evidence type="ECO:0000256" key="4">
    <source>
        <dbReference type="ARBA" id="ARBA00022786"/>
    </source>
</evidence>
<keyword evidence="10" id="KW-1185">Reference proteome</keyword>
<feature type="region of interest" description="Disordered" evidence="6">
    <location>
        <begin position="801"/>
        <end position="821"/>
    </location>
</feature>
<feature type="domain" description="Anaphase-promoting complex subunit 4 long" evidence="8">
    <location>
        <begin position="308"/>
        <end position="500"/>
    </location>
</feature>
<dbReference type="InterPro" id="IPR024790">
    <property type="entry name" value="APC4_long_dom"/>
</dbReference>
<gene>
    <name evidence="9" type="ORF">LTR36_006223</name>
</gene>
<dbReference type="GO" id="GO:0031145">
    <property type="term" value="P:anaphase-promoting complex-dependent catabolic process"/>
    <property type="evidence" value="ECO:0007669"/>
    <property type="project" value="InterPro"/>
</dbReference>
<evidence type="ECO:0000256" key="5">
    <source>
        <dbReference type="ARBA" id="ARBA00023306"/>
    </source>
</evidence>
<dbReference type="PANTHER" id="PTHR13260:SF0">
    <property type="entry name" value="ANAPHASE-PROMOTING COMPLEX SUBUNIT 4"/>
    <property type="match status" value="1"/>
</dbReference>
<keyword evidence="3" id="KW-0498">Mitosis</keyword>
<evidence type="ECO:0000313" key="10">
    <source>
        <dbReference type="Proteomes" id="UP001324427"/>
    </source>
</evidence>
<sequence>MAMNSQPSLALISEKAFSGTTKPASSDLVAYCDAHDLVAIAADTHDVVVYRITGHPAFVIKRRNGEAEVTALKWKHDGSVLAVGWNDGSYGLYSGESGRLLSQGTVRGGGREREWTLNLAPDYGDDEDEEEGPNVTCFGWECHVPSSLRMIYDGAGKVDSLLSTEDWCEDDSLDMATGEYINNTKVDGRDAVADLTSAVATLDVTELLPRLTAIPSHGLRSGPDGNKFGTQATTDSVFAPPQKRSSNVDALFVFSSDGNVQVLQDETVKIGTARVRGSKPAMHASHGKSACHSVLSRDQDDALHASFVDLPLDTLDGPLLDVVSTNTKRIQNLLAYITQTVRCIQHDFSTGLQFPARVMANMNSELAEKQEGDVITNLYHLAMTSDFTPMMLEWLIDIVKETNHKRWDQAVNAMYANIQNHLFFNLMPALNRLSVATTTLRGHARFHEGTSKFEVAPEVFTYILEGVDSLRLVGHKMQLIIMAEHRQFRAFSKWLRVMIEIGVAGPGSKGAIETEEREVPNFDYSLLLAYLKDTMTCSLLTRHVAELIDSREVSARQDAEFFAHPLIARMGYKRTKEALGRVSELKADQELVWKEVPQTPGALVNLPALAAYLAANVRVAMERITAWQSKMLTAPKSLHIDAPSTAAVLDMQMIVDQDASPNRSVTRLLVLPPETRHQLMLYSVAYSSAGAGTASTEQPTMLDFDHEILDAKFHGPRNCLLLVCNEQAQYALMDIALPAPQAQTHEDELGTRSVLHTFSPDSGYKPERLIVGGRTGKRVCLVLGNEGREWRALDLDTKAEETDDLASTDDFMDGDDGMSME</sequence>
<dbReference type="AlphaFoldDB" id="A0AAV9JBS2"/>
<accession>A0AAV9JBS2</accession>
<dbReference type="GO" id="GO:0070979">
    <property type="term" value="P:protein K11-linked ubiquitination"/>
    <property type="evidence" value="ECO:0007669"/>
    <property type="project" value="TreeGrafter"/>
</dbReference>
<keyword evidence="2" id="KW-0132">Cell division</keyword>
<protein>
    <recommendedName>
        <fullName evidence="1">Anaphase-promoting complex subunit 4</fullName>
    </recommendedName>
</protein>
<name>A0AAV9JBS2_9PEZI</name>
<comment type="caution">
    <text evidence="9">The sequence shown here is derived from an EMBL/GenBank/DDBJ whole genome shotgun (WGS) entry which is preliminary data.</text>
</comment>
<evidence type="ECO:0000259" key="8">
    <source>
        <dbReference type="Pfam" id="PF12896"/>
    </source>
</evidence>
<dbReference type="InterPro" id="IPR024789">
    <property type="entry name" value="APC4"/>
</dbReference>
<keyword evidence="4" id="KW-0833">Ubl conjugation pathway</keyword>
<evidence type="ECO:0000313" key="9">
    <source>
        <dbReference type="EMBL" id="KAK4542651.1"/>
    </source>
</evidence>
<dbReference type="Proteomes" id="UP001324427">
    <property type="component" value="Unassembled WGS sequence"/>
</dbReference>
<keyword evidence="5" id="KW-0131">Cell cycle</keyword>
<feature type="domain" description="Anaphase-promoting complex subunit 4-like WD40" evidence="7">
    <location>
        <begin position="29"/>
        <end position="141"/>
    </location>
</feature>
<evidence type="ECO:0000259" key="7">
    <source>
        <dbReference type="Pfam" id="PF12894"/>
    </source>
</evidence>
<dbReference type="Pfam" id="PF12896">
    <property type="entry name" value="ANAPC4"/>
    <property type="match status" value="1"/>
</dbReference>
<evidence type="ECO:0000256" key="6">
    <source>
        <dbReference type="SAM" id="MobiDB-lite"/>
    </source>
</evidence>
<evidence type="ECO:0000256" key="3">
    <source>
        <dbReference type="ARBA" id="ARBA00022776"/>
    </source>
</evidence>
<organism evidence="9 10">
    <name type="scientific">Oleoguttula mirabilis</name>
    <dbReference type="NCBI Taxonomy" id="1507867"/>
    <lineage>
        <taxon>Eukaryota</taxon>
        <taxon>Fungi</taxon>
        <taxon>Dikarya</taxon>
        <taxon>Ascomycota</taxon>
        <taxon>Pezizomycotina</taxon>
        <taxon>Dothideomycetes</taxon>
        <taxon>Dothideomycetidae</taxon>
        <taxon>Mycosphaerellales</taxon>
        <taxon>Teratosphaeriaceae</taxon>
        <taxon>Oleoguttula</taxon>
    </lineage>
</organism>
<dbReference type="PANTHER" id="PTHR13260">
    <property type="entry name" value="ANAPHASE PROMOTING COMPLEX SUBUNIT 4 APC4"/>
    <property type="match status" value="1"/>
</dbReference>
<dbReference type="GO" id="GO:0051301">
    <property type="term" value="P:cell division"/>
    <property type="evidence" value="ECO:0007669"/>
    <property type="project" value="UniProtKB-KW"/>
</dbReference>
<evidence type="ECO:0000256" key="1">
    <source>
        <dbReference type="ARBA" id="ARBA00016067"/>
    </source>
</evidence>
<dbReference type="GO" id="GO:0034399">
    <property type="term" value="C:nuclear periphery"/>
    <property type="evidence" value="ECO:0007669"/>
    <property type="project" value="TreeGrafter"/>
</dbReference>
<dbReference type="InterPro" id="IPR036322">
    <property type="entry name" value="WD40_repeat_dom_sf"/>
</dbReference>
<dbReference type="InterPro" id="IPR024977">
    <property type="entry name" value="Apc4-like_WD40_dom"/>
</dbReference>
<dbReference type="EMBL" id="JAVFHQ010000039">
    <property type="protein sequence ID" value="KAK4542651.1"/>
    <property type="molecule type" value="Genomic_DNA"/>
</dbReference>
<dbReference type="SUPFAM" id="SSF50978">
    <property type="entry name" value="WD40 repeat-like"/>
    <property type="match status" value="1"/>
</dbReference>
<proteinExistence type="predicted"/>